<feature type="compositionally biased region" description="Polar residues" evidence="1">
    <location>
        <begin position="320"/>
        <end position="344"/>
    </location>
</feature>
<evidence type="ECO:0000313" key="2">
    <source>
        <dbReference type="EMBL" id="KAF4502832.1"/>
    </source>
</evidence>
<protein>
    <submittedName>
        <fullName evidence="2">Uncharacterized protein</fullName>
    </submittedName>
</protein>
<evidence type="ECO:0000313" key="3">
    <source>
        <dbReference type="Proteomes" id="UP000737391"/>
    </source>
</evidence>
<comment type="caution">
    <text evidence="2">The sequence shown here is derived from an EMBL/GenBank/DDBJ whole genome shotgun (WGS) entry which is preliminary data.</text>
</comment>
<proteinExistence type="predicted"/>
<name>A0A9P5BK69_9HYPO</name>
<gene>
    <name evidence="2" type="ORF">FAGAP_942</name>
</gene>
<reference evidence="2" key="1">
    <citation type="submission" date="2020-01" db="EMBL/GenBank/DDBJ databases">
        <title>Identification and distribution of gene clusters putatively required for synthesis of sphingolipid metabolism inhibitors in phylogenetically diverse species of the filamentous fungus Fusarium.</title>
        <authorList>
            <person name="Kim H.-S."/>
            <person name="Busman M."/>
            <person name="Brown D.W."/>
            <person name="Divon H."/>
            <person name="Uhlig S."/>
            <person name="Proctor R.H."/>
        </authorList>
    </citation>
    <scope>NUCLEOTIDE SEQUENCE</scope>
    <source>
        <strain evidence="2">NRRL 31653</strain>
    </source>
</reference>
<organism evidence="2 3">
    <name type="scientific">Fusarium agapanthi</name>
    <dbReference type="NCBI Taxonomy" id="1803897"/>
    <lineage>
        <taxon>Eukaryota</taxon>
        <taxon>Fungi</taxon>
        <taxon>Dikarya</taxon>
        <taxon>Ascomycota</taxon>
        <taxon>Pezizomycotina</taxon>
        <taxon>Sordariomycetes</taxon>
        <taxon>Hypocreomycetidae</taxon>
        <taxon>Hypocreales</taxon>
        <taxon>Nectriaceae</taxon>
        <taxon>Fusarium</taxon>
        <taxon>Fusarium fujikuroi species complex</taxon>
    </lineage>
</organism>
<dbReference type="Proteomes" id="UP000737391">
    <property type="component" value="Unassembled WGS sequence"/>
</dbReference>
<keyword evidence="3" id="KW-1185">Reference proteome</keyword>
<dbReference type="OrthoDB" id="5108945at2759"/>
<feature type="compositionally biased region" description="Basic and acidic residues" evidence="1">
    <location>
        <begin position="241"/>
        <end position="251"/>
    </location>
</feature>
<feature type="region of interest" description="Disordered" evidence="1">
    <location>
        <begin position="163"/>
        <end position="346"/>
    </location>
</feature>
<sequence>MATEEYTLEDLPEDERHSVWEDTQRKYWITYRNKNEAKNNEVEMEFKLLINEELLNYSHLTRKESQLNTLESYLARELAKVSAERTRTTDEREAQAGRLEHIKQDYHVSRQKRAESQQDFWIKMRAFFRGKMGEDPHTADDRGPESEGIILPEELPELASASDRLATRQESLDSSSEPVHPTVEVQPRPEPMRQPGLRQSQQSQQVEEHISEPSRSSSEQFILIDTPGRVADQELVMQRELQNEMEPRRQNPMESPSLTPHEPIVDLPRGPPNHPSAELDGSAKDHPGSDPVQAPREHEQLCPSMDLCQPRPFTPFNKGFSPQLSRRQRPGSTTPIKPSPSSHSRLVDDDLFQTTAAAVDLPPSAALEVSLSEDNLLYHQKKSDHDPPEDQPAKRQRID</sequence>
<dbReference type="AlphaFoldDB" id="A0A9P5BK69"/>
<evidence type="ECO:0000256" key="1">
    <source>
        <dbReference type="SAM" id="MobiDB-lite"/>
    </source>
</evidence>
<accession>A0A9P5BK69</accession>
<feature type="compositionally biased region" description="Basic and acidic residues" evidence="1">
    <location>
        <begin position="381"/>
        <end position="399"/>
    </location>
</feature>
<dbReference type="EMBL" id="LUFC02000054">
    <property type="protein sequence ID" value="KAF4502832.1"/>
    <property type="molecule type" value="Genomic_DNA"/>
</dbReference>
<feature type="region of interest" description="Disordered" evidence="1">
    <location>
        <begin position="376"/>
        <end position="399"/>
    </location>
</feature>